<accession>A0ABN9PTD5</accession>
<gene>
    <name evidence="1" type="ORF">PCOR1329_LOCUS5824</name>
</gene>
<feature type="non-terminal residue" evidence="1">
    <location>
        <position position="112"/>
    </location>
</feature>
<reference evidence="1" key="1">
    <citation type="submission" date="2023-10" db="EMBL/GenBank/DDBJ databases">
        <authorList>
            <person name="Chen Y."/>
            <person name="Shah S."/>
            <person name="Dougan E. K."/>
            <person name="Thang M."/>
            <person name="Chan C."/>
        </authorList>
    </citation>
    <scope>NUCLEOTIDE SEQUENCE [LARGE SCALE GENOMIC DNA]</scope>
</reference>
<evidence type="ECO:0000313" key="2">
    <source>
        <dbReference type="Proteomes" id="UP001189429"/>
    </source>
</evidence>
<keyword evidence="2" id="KW-1185">Reference proteome</keyword>
<sequence>EFQATRDLLQRQIQEAKRTITLSKPLSSQLVSRRSAVERADKLRLDSKKALAKELKALAANAPKSLEASTQSLSRVIADMRSSPVVPQTTMQEAEKHIMAVIIAHTCMTSHF</sequence>
<evidence type="ECO:0000313" key="1">
    <source>
        <dbReference type="EMBL" id="CAK0796444.1"/>
    </source>
</evidence>
<comment type="caution">
    <text evidence="1">The sequence shown here is derived from an EMBL/GenBank/DDBJ whole genome shotgun (WGS) entry which is preliminary data.</text>
</comment>
<dbReference type="Proteomes" id="UP001189429">
    <property type="component" value="Unassembled WGS sequence"/>
</dbReference>
<proteinExistence type="predicted"/>
<name>A0ABN9PTD5_9DINO</name>
<feature type="non-terminal residue" evidence="1">
    <location>
        <position position="1"/>
    </location>
</feature>
<organism evidence="1 2">
    <name type="scientific">Prorocentrum cordatum</name>
    <dbReference type="NCBI Taxonomy" id="2364126"/>
    <lineage>
        <taxon>Eukaryota</taxon>
        <taxon>Sar</taxon>
        <taxon>Alveolata</taxon>
        <taxon>Dinophyceae</taxon>
        <taxon>Prorocentrales</taxon>
        <taxon>Prorocentraceae</taxon>
        <taxon>Prorocentrum</taxon>
    </lineage>
</organism>
<dbReference type="EMBL" id="CAUYUJ010001548">
    <property type="protein sequence ID" value="CAK0796444.1"/>
    <property type="molecule type" value="Genomic_DNA"/>
</dbReference>
<protein>
    <submittedName>
        <fullName evidence="1">Uncharacterized protein</fullName>
    </submittedName>
</protein>